<dbReference type="InterPro" id="IPR049492">
    <property type="entry name" value="BD-FAE-like_dom"/>
</dbReference>
<feature type="chain" id="PRO_5023135560" evidence="2">
    <location>
        <begin position="20"/>
        <end position="284"/>
    </location>
</feature>
<feature type="signal peptide" evidence="2">
    <location>
        <begin position="1"/>
        <end position="19"/>
    </location>
</feature>
<keyword evidence="2" id="KW-0732">Signal</keyword>
<sequence length="284" mass="31730">MKRITFIILSIMVWAHSNAQVDTVVYPTNFSKKLNVEYAKVNDWVGLVDIYFNATNPNPTPIVINIHGGGWNKGTKETQRGFGSWFKNGIAVANMGYRLSQIAAAPAAIEDVRAVIAYVKYHAKELNIDPNKVVIMGGSAGGHLALMGGLLGNDKRFDKNCLPVEDMRVAAVIDKYGITEVKAWKSKSAQQWLGENHQSNKFIASVSPISYITESTPPTFIVHGDADPIVPIEMSYDLQKKLDKARVYHELYIVKDGLHGKFPQEENREISKRIMLFIKKLNII</sequence>
<dbReference type="Proteomes" id="UP000322362">
    <property type="component" value="Unassembled WGS sequence"/>
</dbReference>
<evidence type="ECO:0000313" key="4">
    <source>
        <dbReference type="EMBL" id="TYR35939.1"/>
    </source>
</evidence>
<protein>
    <submittedName>
        <fullName evidence="4">Alpha/beta hydrolase</fullName>
    </submittedName>
</protein>
<accession>A0A5D4H7C8</accession>
<dbReference type="Gene3D" id="3.40.50.1820">
    <property type="entry name" value="alpha/beta hydrolase"/>
    <property type="match status" value="1"/>
</dbReference>
<keyword evidence="5" id="KW-1185">Reference proteome</keyword>
<evidence type="ECO:0000256" key="1">
    <source>
        <dbReference type="ARBA" id="ARBA00022801"/>
    </source>
</evidence>
<reference evidence="4 5" key="1">
    <citation type="submission" date="2019-08" db="EMBL/GenBank/DDBJ databases">
        <title>Phlebobacter frassis gen. nov. sp. nov., a new member of family Sphingobacteriaceae isolated from sand fly rearing media.</title>
        <authorList>
            <person name="Kakumanu M.L."/>
            <person name="Marayati B.F."/>
            <person name="Wada-Katsumata A."/>
            <person name="Wasserberg G."/>
            <person name="Schal C."/>
            <person name="Apperson C.S."/>
            <person name="Ponnusamy L."/>
        </authorList>
    </citation>
    <scope>NUCLEOTIDE SEQUENCE [LARGE SCALE GENOMIC DNA]</scope>
    <source>
        <strain evidence="4 5">SSI9</strain>
    </source>
</reference>
<dbReference type="SUPFAM" id="SSF53474">
    <property type="entry name" value="alpha/beta-Hydrolases"/>
    <property type="match status" value="1"/>
</dbReference>
<keyword evidence="1 4" id="KW-0378">Hydrolase</keyword>
<evidence type="ECO:0000259" key="3">
    <source>
        <dbReference type="Pfam" id="PF20434"/>
    </source>
</evidence>
<organism evidence="4 5">
    <name type="scientific">Sphingobacterium phlebotomi</name>
    <dbReference type="NCBI Taxonomy" id="2605433"/>
    <lineage>
        <taxon>Bacteria</taxon>
        <taxon>Pseudomonadati</taxon>
        <taxon>Bacteroidota</taxon>
        <taxon>Sphingobacteriia</taxon>
        <taxon>Sphingobacteriales</taxon>
        <taxon>Sphingobacteriaceae</taxon>
        <taxon>Sphingobacterium</taxon>
    </lineage>
</organism>
<dbReference type="RefSeq" id="WP_148919258.1">
    <property type="nucleotide sequence ID" value="NZ_VTAV01000006.1"/>
</dbReference>
<dbReference type="PANTHER" id="PTHR48081:SF13">
    <property type="entry name" value="ALPHA_BETA HYDROLASE"/>
    <property type="match status" value="1"/>
</dbReference>
<dbReference type="PANTHER" id="PTHR48081">
    <property type="entry name" value="AB HYDROLASE SUPERFAMILY PROTEIN C4A8.06C"/>
    <property type="match status" value="1"/>
</dbReference>
<proteinExistence type="predicted"/>
<comment type="caution">
    <text evidence="4">The sequence shown here is derived from an EMBL/GenBank/DDBJ whole genome shotgun (WGS) entry which is preliminary data.</text>
</comment>
<dbReference type="InterPro" id="IPR029058">
    <property type="entry name" value="AB_hydrolase_fold"/>
</dbReference>
<evidence type="ECO:0000313" key="5">
    <source>
        <dbReference type="Proteomes" id="UP000322362"/>
    </source>
</evidence>
<feature type="domain" description="BD-FAE-like" evidence="3">
    <location>
        <begin position="49"/>
        <end position="242"/>
    </location>
</feature>
<evidence type="ECO:0000256" key="2">
    <source>
        <dbReference type="SAM" id="SignalP"/>
    </source>
</evidence>
<dbReference type="EMBL" id="VTAV01000006">
    <property type="protein sequence ID" value="TYR35939.1"/>
    <property type="molecule type" value="Genomic_DNA"/>
</dbReference>
<dbReference type="Pfam" id="PF20434">
    <property type="entry name" value="BD-FAE"/>
    <property type="match status" value="1"/>
</dbReference>
<gene>
    <name evidence="4" type="ORF">FXV77_10850</name>
</gene>
<dbReference type="AlphaFoldDB" id="A0A5D4H7C8"/>
<dbReference type="GO" id="GO:0016787">
    <property type="term" value="F:hydrolase activity"/>
    <property type="evidence" value="ECO:0007669"/>
    <property type="project" value="UniProtKB-KW"/>
</dbReference>
<name>A0A5D4H7C8_9SPHI</name>
<dbReference type="InterPro" id="IPR050300">
    <property type="entry name" value="GDXG_lipolytic_enzyme"/>
</dbReference>